<evidence type="ECO:0000256" key="1">
    <source>
        <dbReference type="ARBA" id="ARBA00006153"/>
    </source>
</evidence>
<evidence type="ECO:0000313" key="6">
    <source>
        <dbReference type="EMBL" id="CEM09751.1"/>
    </source>
</evidence>
<feature type="binding site" evidence="3">
    <location>
        <position position="140"/>
    </location>
    <ligand>
        <name>Mn(2+)</name>
        <dbReference type="ChEBI" id="CHEBI:29035"/>
        <label>2</label>
    </ligand>
</feature>
<feature type="domain" description="Peptidase M20 dimerisation" evidence="5">
    <location>
        <begin position="226"/>
        <end position="320"/>
    </location>
</feature>
<dbReference type="InterPro" id="IPR011650">
    <property type="entry name" value="Peptidase_M20_dimer"/>
</dbReference>
<dbReference type="InterPro" id="IPR002933">
    <property type="entry name" value="Peptidase_M20"/>
</dbReference>
<reference evidence="6 7" key="1">
    <citation type="submission" date="2014-11" db="EMBL/GenBank/DDBJ databases">
        <authorList>
            <person name="Zhu J."/>
            <person name="Qi W."/>
            <person name="Song R."/>
        </authorList>
    </citation>
    <scope>NUCLEOTIDE SEQUENCE [LARGE SCALE GENOMIC DNA]</scope>
</reference>
<evidence type="ECO:0000256" key="2">
    <source>
        <dbReference type="ARBA" id="ARBA00022801"/>
    </source>
</evidence>
<feature type="binding site" evidence="3">
    <location>
        <position position="416"/>
    </location>
    <ligand>
        <name>Mn(2+)</name>
        <dbReference type="ChEBI" id="CHEBI:29035"/>
        <label>2</label>
    </ligand>
</feature>
<evidence type="ECO:0000259" key="5">
    <source>
        <dbReference type="Pfam" id="PF07687"/>
    </source>
</evidence>
<dbReference type="FunFam" id="3.30.70.360:FF:000001">
    <property type="entry name" value="N-acetyldiaminopimelate deacetylase"/>
    <property type="match status" value="1"/>
</dbReference>
<dbReference type="Gene3D" id="3.40.630.10">
    <property type="entry name" value="Zn peptidases"/>
    <property type="match status" value="1"/>
</dbReference>
<dbReference type="PIRSF" id="PIRSF005962">
    <property type="entry name" value="Pept_M20D_amidohydro"/>
    <property type="match status" value="1"/>
</dbReference>
<gene>
    <name evidence="6" type="ORF">Vbra_4355</name>
</gene>
<accession>A0A0G4FA05</accession>
<dbReference type="EMBL" id="CDMY01000395">
    <property type="protein sequence ID" value="CEM09751.1"/>
    <property type="molecule type" value="Genomic_DNA"/>
</dbReference>
<feature type="signal peptide" evidence="4">
    <location>
        <begin position="1"/>
        <end position="23"/>
    </location>
</feature>
<evidence type="ECO:0000313" key="7">
    <source>
        <dbReference type="Proteomes" id="UP000041254"/>
    </source>
</evidence>
<feature type="binding site" evidence="3">
    <location>
        <position position="201"/>
    </location>
    <ligand>
        <name>Mn(2+)</name>
        <dbReference type="ChEBI" id="CHEBI:29035"/>
        <label>2</label>
    </ligand>
</feature>
<dbReference type="VEuPathDB" id="CryptoDB:Vbra_4355"/>
<evidence type="ECO:0000256" key="4">
    <source>
        <dbReference type="SAM" id="SignalP"/>
    </source>
</evidence>
<dbReference type="PhylomeDB" id="A0A0G4FA05"/>
<dbReference type="SUPFAM" id="SSF55031">
    <property type="entry name" value="Bacterial exopeptidase dimerisation domain"/>
    <property type="match status" value="1"/>
</dbReference>
<dbReference type="GO" id="GO:0046872">
    <property type="term" value="F:metal ion binding"/>
    <property type="evidence" value="ECO:0007669"/>
    <property type="project" value="UniProtKB-KW"/>
</dbReference>
<dbReference type="AlphaFoldDB" id="A0A0G4FA05"/>
<dbReference type="Pfam" id="PF07687">
    <property type="entry name" value="M20_dimer"/>
    <property type="match status" value="1"/>
</dbReference>
<dbReference type="OMA" id="ITSACDR"/>
<keyword evidence="2" id="KW-0378">Hydrolase</keyword>
<keyword evidence="3" id="KW-0464">Manganese</keyword>
<dbReference type="OrthoDB" id="6119954at2759"/>
<dbReference type="Proteomes" id="UP000041254">
    <property type="component" value="Unassembled WGS sequence"/>
</dbReference>
<dbReference type="PANTHER" id="PTHR11014:SF63">
    <property type="entry name" value="METALLOPEPTIDASE, PUTATIVE (AFU_ORTHOLOGUE AFUA_6G09600)-RELATED"/>
    <property type="match status" value="1"/>
</dbReference>
<protein>
    <recommendedName>
        <fullName evidence="5">Peptidase M20 dimerisation domain-containing protein</fullName>
    </recommendedName>
</protein>
<feature type="binding site" evidence="3">
    <location>
        <position position="174"/>
    </location>
    <ligand>
        <name>Mn(2+)</name>
        <dbReference type="ChEBI" id="CHEBI:29035"/>
        <label>2</label>
    </ligand>
</feature>
<dbReference type="Pfam" id="PF01546">
    <property type="entry name" value="Peptidase_M20"/>
    <property type="match status" value="1"/>
</dbReference>
<keyword evidence="7" id="KW-1185">Reference proteome</keyword>
<feature type="chain" id="PRO_5005188966" description="Peptidase M20 dimerisation domain-containing protein" evidence="4">
    <location>
        <begin position="24"/>
        <end position="461"/>
    </location>
</feature>
<dbReference type="InterPro" id="IPR017439">
    <property type="entry name" value="Amidohydrolase"/>
</dbReference>
<dbReference type="NCBIfam" id="TIGR01891">
    <property type="entry name" value="amidohydrolases"/>
    <property type="match status" value="1"/>
</dbReference>
<comment type="similarity">
    <text evidence="1">Belongs to the peptidase M20 family.</text>
</comment>
<keyword evidence="3" id="KW-0479">Metal-binding</keyword>
<dbReference type="Gene3D" id="3.30.70.360">
    <property type="match status" value="1"/>
</dbReference>
<proteinExistence type="inferred from homology"/>
<feature type="binding site" evidence="3">
    <location>
        <position position="138"/>
    </location>
    <ligand>
        <name>Mn(2+)</name>
        <dbReference type="ChEBI" id="CHEBI:29035"/>
        <label>2</label>
    </ligand>
</feature>
<name>A0A0G4FA05_VITBC</name>
<keyword evidence="4" id="KW-0732">Signal</keyword>
<evidence type="ECO:0000256" key="3">
    <source>
        <dbReference type="PIRSR" id="PIRSR005962-1"/>
    </source>
</evidence>
<dbReference type="PANTHER" id="PTHR11014">
    <property type="entry name" value="PEPTIDASE M20 FAMILY MEMBER"/>
    <property type="match status" value="1"/>
</dbReference>
<dbReference type="STRING" id="1169540.A0A0G4FA05"/>
<dbReference type="GO" id="GO:0016787">
    <property type="term" value="F:hydrolase activity"/>
    <property type="evidence" value="ECO:0007669"/>
    <property type="project" value="UniProtKB-KW"/>
</dbReference>
<comment type="cofactor">
    <cofactor evidence="3">
        <name>Mn(2+)</name>
        <dbReference type="ChEBI" id="CHEBI:29035"/>
    </cofactor>
    <text evidence="3">The Mn(2+) ion enhances activity.</text>
</comment>
<organism evidence="6 7">
    <name type="scientific">Vitrella brassicaformis (strain CCMP3155)</name>
    <dbReference type="NCBI Taxonomy" id="1169540"/>
    <lineage>
        <taxon>Eukaryota</taxon>
        <taxon>Sar</taxon>
        <taxon>Alveolata</taxon>
        <taxon>Colpodellida</taxon>
        <taxon>Vitrellaceae</taxon>
        <taxon>Vitrella</taxon>
    </lineage>
</organism>
<dbReference type="InterPro" id="IPR036264">
    <property type="entry name" value="Bact_exopeptidase_dim_dom"/>
</dbReference>
<dbReference type="InParanoid" id="A0A0G4FA05"/>
<dbReference type="SUPFAM" id="SSF53187">
    <property type="entry name" value="Zn-dependent exopeptidases"/>
    <property type="match status" value="1"/>
</dbReference>
<sequence>MTPSSRLLVLLSSSVLLSHRASAVPFADLISEAKDIHAWTSSKRRHLHQIPELFFREFKTSQFIQQTLDEIGVKYTTGWGKNANAGPDGPPGGTGVVADLGTGKPPCVALRADIDGLPIQEETDLDFKSTHPGRMHACGHDAHTTMLLAAAKLLKEREKDIQGTIRLIFQPAEEGGPGALMMREEGVLTQYPPVQQIFGFHVWPKLPTGTLGGRGGPLLAAGDFFDIKLQGVGGHAAMPHLAIDPVPGAAQLALALQTLVSRDTDPIESKVVSVTVLRTDSDANNVIPDWAMLKGTFRTLSSAAVLELRERIRSMSESIAQANRLNATVTYLKDFAPPTLNDNDMWTMFTEVMSEASDSLPAGLLDFPLSVTEVPPTMGGEDFSFFTEAVPALFVLLGHADGKGIYGQPSTSVSVHNPEFALDERVLDIGAALHPYLAFSALDRLSKGGTTTKDKPTKAEL</sequence>